<keyword evidence="3" id="KW-1185">Reference proteome</keyword>
<dbReference type="EC" id="5.4.99.-" evidence="2"/>
<dbReference type="InterPro" id="IPR020103">
    <property type="entry name" value="PsdUridine_synth_cat_dom_sf"/>
</dbReference>
<protein>
    <submittedName>
        <fullName evidence="2">RluA family pseudouridine synthase</fullName>
        <ecNumber evidence="2">5.4.99.-</ecNumber>
    </submittedName>
</protein>
<comment type="caution">
    <text evidence="2">The sequence shown here is derived from an EMBL/GenBank/DDBJ whole genome shotgun (WGS) entry which is preliminary data.</text>
</comment>
<dbReference type="PROSITE" id="PS01129">
    <property type="entry name" value="PSI_RLU"/>
    <property type="match status" value="1"/>
</dbReference>
<dbReference type="InterPro" id="IPR006224">
    <property type="entry name" value="PsdUridine_synth_RluA-like_CS"/>
</dbReference>
<dbReference type="EMBL" id="JBHTIV010000007">
    <property type="protein sequence ID" value="MFD0932427.1"/>
    <property type="molecule type" value="Genomic_DNA"/>
</dbReference>
<accession>A0ABW3GVJ5</accession>
<dbReference type="InterPro" id="IPR006145">
    <property type="entry name" value="PsdUridine_synth_RsuA/RluA"/>
</dbReference>
<dbReference type="RefSeq" id="WP_379657749.1">
    <property type="nucleotide sequence ID" value="NZ_JBHTIV010000007.1"/>
</dbReference>
<keyword evidence="2" id="KW-0413">Isomerase</keyword>
<dbReference type="Gene3D" id="3.30.2350.10">
    <property type="entry name" value="Pseudouridine synthase"/>
    <property type="match status" value="1"/>
</dbReference>
<dbReference type="InterPro" id="IPR050188">
    <property type="entry name" value="RluA_PseudoU_synthase"/>
</dbReference>
<proteinExistence type="predicted"/>
<evidence type="ECO:0000259" key="1">
    <source>
        <dbReference type="Pfam" id="PF00849"/>
    </source>
</evidence>
<dbReference type="PANTHER" id="PTHR21600">
    <property type="entry name" value="MITOCHONDRIAL RNA PSEUDOURIDINE SYNTHASE"/>
    <property type="match status" value="1"/>
</dbReference>
<dbReference type="SUPFAM" id="SSF55120">
    <property type="entry name" value="Pseudouridine synthase"/>
    <property type="match status" value="1"/>
</dbReference>
<dbReference type="Proteomes" id="UP001597049">
    <property type="component" value="Unassembled WGS sequence"/>
</dbReference>
<dbReference type="PANTHER" id="PTHR21600:SF86">
    <property type="entry name" value="PSEUDOURIDINE SYNTHASE RSUA_RLUA-LIKE DOMAIN-CONTAINING PROTEIN"/>
    <property type="match status" value="1"/>
</dbReference>
<evidence type="ECO:0000313" key="3">
    <source>
        <dbReference type="Proteomes" id="UP001597049"/>
    </source>
</evidence>
<dbReference type="CDD" id="cd02869">
    <property type="entry name" value="PseudoU_synth_RluA_like"/>
    <property type="match status" value="1"/>
</dbReference>
<name>A0ABW3GVJ5_9FLAO</name>
<organism evidence="2 3">
    <name type="scientific">Psychroflexus salinarum</name>
    <dbReference type="NCBI Taxonomy" id="546024"/>
    <lineage>
        <taxon>Bacteria</taxon>
        <taxon>Pseudomonadati</taxon>
        <taxon>Bacteroidota</taxon>
        <taxon>Flavobacteriia</taxon>
        <taxon>Flavobacteriales</taxon>
        <taxon>Flavobacteriaceae</taxon>
        <taxon>Psychroflexus</taxon>
    </lineage>
</organism>
<dbReference type="Pfam" id="PF00849">
    <property type="entry name" value="PseudoU_synth_2"/>
    <property type="match status" value="1"/>
</dbReference>
<gene>
    <name evidence="2" type="ORF">ACFQ0R_07430</name>
</gene>
<dbReference type="GO" id="GO:0016853">
    <property type="term" value="F:isomerase activity"/>
    <property type="evidence" value="ECO:0007669"/>
    <property type="project" value="UniProtKB-KW"/>
</dbReference>
<sequence length="292" mass="33521">MQNFNPNPCIETHVVENLEEKIRLQEYGVNIFQSIQSKSALKKILKRELITLDGEIAKTSNWIENGQVLKLYAEEIEQEKKVFRLQLDVLYEDDFLAVIHKPSGYPTNGNYFKTIENALPYNLKQSSEKDKLPFPQPVHRLDNPTSGILLISKTLSAKSLLSVLFENREIQKKYSAIVEGSLVTEQGEINTDINGKRSLTRFNVKRVLQKEDKHFSLVDLWPDTGRTHQLRIHLSSKGNPIVGDAIYGVKSKKNSLLLHASSLEFLHPKTHKRLFIETELPHKFVKFMDGLM</sequence>
<evidence type="ECO:0000313" key="2">
    <source>
        <dbReference type="EMBL" id="MFD0932427.1"/>
    </source>
</evidence>
<reference evidence="3" key="1">
    <citation type="journal article" date="2019" name="Int. J. Syst. Evol. Microbiol.">
        <title>The Global Catalogue of Microorganisms (GCM) 10K type strain sequencing project: providing services to taxonomists for standard genome sequencing and annotation.</title>
        <authorList>
            <consortium name="The Broad Institute Genomics Platform"/>
            <consortium name="The Broad Institute Genome Sequencing Center for Infectious Disease"/>
            <person name="Wu L."/>
            <person name="Ma J."/>
        </authorList>
    </citation>
    <scope>NUCLEOTIDE SEQUENCE [LARGE SCALE GENOMIC DNA]</scope>
    <source>
        <strain evidence="3">CCUG 56752</strain>
    </source>
</reference>
<feature type="domain" description="Pseudouridine synthase RsuA/RluA-like" evidence="1">
    <location>
        <begin position="97"/>
        <end position="236"/>
    </location>
</feature>